<feature type="compositionally biased region" description="Polar residues" evidence="6">
    <location>
        <begin position="445"/>
        <end position="464"/>
    </location>
</feature>
<dbReference type="InterPro" id="IPR027329">
    <property type="entry name" value="TPX2_C"/>
</dbReference>
<comment type="subcellular location">
    <subcellularLocation>
        <location evidence="1">Cytoplasm</location>
        <location evidence="1">Cytoskeleton</location>
    </subcellularLocation>
</comment>
<dbReference type="Proteomes" id="UP001314170">
    <property type="component" value="Unassembled WGS sequence"/>
</dbReference>
<feature type="region of interest" description="Disordered" evidence="6">
    <location>
        <begin position="16"/>
        <end position="43"/>
    </location>
</feature>
<keyword evidence="3" id="KW-0963">Cytoplasm</keyword>
<evidence type="ECO:0000256" key="1">
    <source>
        <dbReference type="ARBA" id="ARBA00004245"/>
    </source>
</evidence>
<protein>
    <recommendedName>
        <fullName evidence="7">TPX2 C-terminal domain-containing protein</fullName>
    </recommendedName>
</protein>
<reference evidence="8 9" key="1">
    <citation type="submission" date="2024-01" db="EMBL/GenBank/DDBJ databases">
        <authorList>
            <person name="Waweru B."/>
        </authorList>
    </citation>
    <scope>NUCLEOTIDE SEQUENCE [LARGE SCALE GENOMIC DNA]</scope>
</reference>
<evidence type="ECO:0000256" key="2">
    <source>
        <dbReference type="ARBA" id="ARBA00005885"/>
    </source>
</evidence>
<gene>
    <name evidence="8" type="ORF">DCAF_LOCUS16628</name>
</gene>
<evidence type="ECO:0000259" key="7">
    <source>
        <dbReference type="Pfam" id="PF06886"/>
    </source>
</evidence>
<feature type="compositionally biased region" description="Low complexity" evidence="6">
    <location>
        <begin position="143"/>
        <end position="159"/>
    </location>
</feature>
<accession>A0AAV1S119</accession>
<comment type="similarity">
    <text evidence="2">Belongs to the TPX2 family.</text>
</comment>
<dbReference type="PANTHER" id="PTHR31358">
    <property type="entry name" value="PROTEIN WVD2-LIKE 4"/>
    <property type="match status" value="1"/>
</dbReference>
<feature type="compositionally biased region" description="Polar residues" evidence="6">
    <location>
        <begin position="251"/>
        <end position="303"/>
    </location>
</feature>
<feature type="region of interest" description="Disordered" evidence="6">
    <location>
        <begin position="142"/>
        <end position="354"/>
    </location>
</feature>
<dbReference type="AlphaFoldDB" id="A0AAV1S119"/>
<evidence type="ECO:0000256" key="4">
    <source>
        <dbReference type="ARBA" id="ARBA00022701"/>
    </source>
</evidence>
<evidence type="ECO:0000313" key="9">
    <source>
        <dbReference type="Proteomes" id="UP001314170"/>
    </source>
</evidence>
<dbReference type="Pfam" id="PF06886">
    <property type="entry name" value="TPX2"/>
    <property type="match status" value="1"/>
</dbReference>
<feature type="compositionally biased region" description="Polar residues" evidence="6">
    <location>
        <begin position="472"/>
        <end position="494"/>
    </location>
</feature>
<dbReference type="InterPro" id="IPR044833">
    <property type="entry name" value="WDL5/6"/>
</dbReference>
<feature type="compositionally biased region" description="Basic residues" evidence="6">
    <location>
        <begin position="435"/>
        <end position="444"/>
    </location>
</feature>
<feature type="compositionally biased region" description="Basic and acidic residues" evidence="6">
    <location>
        <begin position="390"/>
        <end position="401"/>
    </location>
</feature>
<keyword evidence="9" id="KW-1185">Reference proteome</keyword>
<feature type="compositionally biased region" description="Polar residues" evidence="6">
    <location>
        <begin position="312"/>
        <end position="329"/>
    </location>
</feature>
<name>A0AAV1S119_9ROSI</name>
<sequence>MVSACMVEKMKQVARERDKQIRKNSLSTEEVEDESAKGKASQPCSKNATWGPFSCLLCSNVRPIMLLGRAMSSGNTPTCDPFLAIRFRERMEGDNAVKVSEETIIEEIHAKAPAMAPEKEEKNATNDERPLNANEASENFAKAEGLSSSGIASEGAASVSERKLPSAIKEPAPRKGTGSKNSKLAKVKPNVKGSGTFSRSQRSILSQSLSFPAKGVRTDNMRKSIEGHPLKTAVKHARDEGTKAQVPISIGSVTSSPRFNNDNRVNSKESNINGGKTLTRQTSSTRKSSNQQAASAKPSSSNEAAKCPPPQVSESAADQNSKPETTTLSSKEEDDTHSSTSSATPSGWRSSGSGFSFRLEERAEKRKEFFSKLEEKIHAKEMEQTNLQAKSKESQEAEIKQLRKSLTFKATPMPSFYKEPPPKVELKKIPTTRAKSPKLGRRKSSTASMNNSLEGSGSSFSPRASHSPRLIQESSNPTKGIQRNGNKDNGTSKTLIRKSQPKIQSHQIMANGVEGKTVKSKAKPPGAESQTQKASVEKEEETENNSMNVPACENGIETMPENITQNDELLLSSSNPEIMLPEVTVGGLTLDV</sequence>
<evidence type="ECO:0000256" key="3">
    <source>
        <dbReference type="ARBA" id="ARBA00022490"/>
    </source>
</evidence>
<organism evidence="8 9">
    <name type="scientific">Dovyalis caffra</name>
    <dbReference type="NCBI Taxonomy" id="77055"/>
    <lineage>
        <taxon>Eukaryota</taxon>
        <taxon>Viridiplantae</taxon>
        <taxon>Streptophyta</taxon>
        <taxon>Embryophyta</taxon>
        <taxon>Tracheophyta</taxon>
        <taxon>Spermatophyta</taxon>
        <taxon>Magnoliopsida</taxon>
        <taxon>eudicotyledons</taxon>
        <taxon>Gunneridae</taxon>
        <taxon>Pentapetalae</taxon>
        <taxon>rosids</taxon>
        <taxon>fabids</taxon>
        <taxon>Malpighiales</taxon>
        <taxon>Salicaceae</taxon>
        <taxon>Flacourtieae</taxon>
        <taxon>Dovyalis</taxon>
    </lineage>
</organism>
<dbReference type="GO" id="GO:0008017">
    <property type="term" value="F:microtubule binding"/>
    <property type="evidence" value="ECO:0007669"/>
    <property type="project" value="InterPro"/>
</dbReference>
<evidence type="ECO:0000313" key="8">
    <source>
        <dbReference type="EMBL" id="CAK7342119.1"/>
    </source>
</evidence>
<feature type="region of interest" description="Disordered" evidence="6">
    <location>
        <begin position="381"/>
        <end position="553"/>
    </location>
</feature>
<evidence type="ECO:0000256" key="6">
    <source>
        <dbReference type="SAM" id="MobiDB-lite"/>
    </source>
</evidence>
<keyword evidence="4" id="KW-0493">Microtubule</keyword>
<dbReference type="PANTHER" id="PTHR31358:SF30">
    <property type="entry name" value="PROTEIN WVD2-LIKE 4"/>
    <property type="match status" value="1"/>
</dbReference>
<comment type="caution">
    <text evidence="8">The sequence shown here is derived from an EMBL/GenBank/DDBJ whole genome shotgun (WGS) entry which is preliminary data.</text>
</comment>
<feature type="compositionally biased region" description="Low complexity" evidence="6">
    <location>
        <begin position="197"/>
        <end position="211"/>
    </location>
</feature>
<proteinExistence type="inferred from homology"/>
<feature type="domain" description="TPX2 C-terminal" evidence="7">
    <location>
        <begin position="355"/>
        <end position="429"/>
    </location>
</feature>
<keyword evidence="5" id="KW-0206">Cytoskeleton</keyword>
<evidence type="ECO:0000256" key="5">
    <source>
        <dbReference type="ARBA" id="ARBA00023212"/>
    </source>
</evidence>
<feature type="region of interest" description="Disordered" evidence="6">
    <location>
        <begin position="112"/>
        <end position="131"/>
    </location>
</feature>
<feature type="compositionally biased region" description="Basic and acidic residues" evidence="6">
    <location>
        <begin position="117"/>
        <end position="130"/>
    </location>
</feature>
<dbReference type="EMBL" id="CAWUPB010001160">
    <property type="protein sequence ID" value="CAK7342119.1"/>
    <property type="molecule type" value="Genomic_DNA"/>
</dbReference>
<dbReference type="GO" id="GO:0005874">
    <property type="term" value="C:microtubule"/>
    <property type="evidence" value="ECO:0007669"/>
    <property type="project" value="UniProtKB-KW"/>
</dbReference>
<feature type="compositionally biased region" description="Basic and acidic residues" evidence="6">
    <location>
        <begin position="216"/>
        <end position="229"/>
    </location>
</feature>